<dbReference type="Proteomes" id="UP000247980">
    <property type="component" value="Unassembled WGS sequence"/>
</dbReference>
<reference evidence="1 2" key="1">
    <citation type="submission" date="2018-05" db="EMBL/GenBank/DDBJ databases">
        <title>Genetic diversity of glacier-inhabiting Cryobacterium bacteria in China and description of Cryobacterium mengkeensis sp. nov. and Arthrobacter glacialis sp. nov.</title>
        <authorList>
            <person name="Liu Q."/>
            <person name="Xin Y.-H."/>
        </authorList>
    </citation>
    <scope>NUCLEOTIDE SEQUENCE [LARGE SCALE GENOMIC DNA]</scope>
    <source>
        <strain evidence="1 2">B7</strain>
    </source>
</reference>
<dbReference type="EMBL" id="QJVC01000003">
    <property type="protein sequence ID" value="PYI39471.1"/>
    <property type="molecule type" value="Genomic_DNA"/>
</dbReference>
<name>A0A2V5IU09_9MICC</name>
<protein>
    <submittedName>
        <fullName evidence="1">Uncharacterized protein</fullName>
    </submittedName>
</protein>
<keyword evidence="2" id="KW-1185">Reference proteome</keyword>
<comment type="caution">
    <text evidence="1">The sequence shown here is derived from an EMBL/GenBank/DDBJ whole genome shotgun (WGS) entry which is preliminary data.</text>
</comment>
<accession>A0A2V5IU09</accession>
<proteinExistence type="predicted"/>
<sequence>MSEDSDVETPHPTRSQLYSKILKVRHQTDLAWDRRRYGDDGAEKVFAAAANDLREAVKSVRDDQLREDLSESFRPSLGKLAYIHELGFHLSDSGVLHPAKFSGKVRSVRLAGPPGSGKRP</sequence>
<dbReference type="OrthoDB" id="8680240at2"/>
<organism evidence="1 2">
    <name type="scientific">Arthrobacter psychrolactophilus</name>
    <dbReference type="NCBI Taxonomy" id="92442"/>
    <lineage>
        <taxon>Bacteria</taxon>
        <taxon>Bacillati</taxon>
        <taxon>Actinomycetota</taxon>
        <taxon>Actinomycetes</taxon>
        <taxon>Micrococcales</taxon>
        <taxon>Micrococcaceae</taxon>
        <taxon>Arthrobacter</taxon>
    </lineage>
</organism>
<evidence type="ECO:0000313" key="1">
    <source>
        <dbReference type="EMBL" id="PYI39471.1"/>
    </source>
</evidence>
<dbReference type="AlphaFoldDB" id="A0A2V5IU09"/>
<evidence type="ECO:0000313" key="2">
    <source>
        <dbReference type="Proteomes" id="UP000247980"/>
    </source>
</evidence>
<gene>
    <name evidence="1" type="ORF">CVS30_05860</name>
</gene>
<dbReference type="RefSeq" id="WP_110484375.1">
    <property type="nucleotide sequence ID" value="NZ_QJVC01000003.1"/>
</dbReference>